<keyword evidence="2" id="KW-1133">Transmembrane helix</keyword>
<evidence type="ECO:0000256" key="1">
    <source>
        <dbReference type="ARBA" id="ARBA00022737"/>
    </source>
</evidence>
<feature type="domain" description="Fibronectin type-III" evidence="3">
    <location>
        <begin position="671"/>
        <end position="767"/>
    </location>
</feature>
<dbReference type="InterPro" id="IPR013783">
    <property type="entry name" value="Ig-like_fold"/>
</dbReference>
<dbReference type="InterPro" id="IPR036116">
    <property type="entry name" value="FN3_sf"/>
</dbReference>
<dbReference type="EMBL" id="UINC01004446">
    <property type="protein sequence ID" value="SVA14390.1"/>
    <property type="molecule type" value="Genomic_DNA"/>
</dbReference>
<evidence type="ECO:0000259" key="3">
    <source>
        <dbReference type="PROSITE" id="PS50853"/>
    </source>
</evidence>
<keyword evidence="1" id="KW-0677">Repeat</keyword>
<dbReference type="PANTHER" id="PTHR13817:SF166">
    <property type="entry name" value="NEURONAL IGCAM-RELATED"/>
    <property type="match status" value="1"/>
</dbReference>
<feature type="transmembrane region" description="Helical" evidence="2">
    <location>
        <begin position="1441"/>
        <end position="1459"/>
    </location>
</feature>
<feature type="domain" description="Fibronectin type-III" evidence="3">
    <location>
        <begin position="10"/>
        <end position="104"/>
    </location>
</feature>
<reference evidence="4" key="1">
    <citation type="submission" date="2018-05" db="EMBL/GenBank/DDBJ databases">
        <authorList>
            <person name="Lanie J.A."/>
            <person name="Ng W.-L."/>
            <person name="Kazmierczak K.M."/>
            <person name="Andrzejewski T.M."/>
            <person name="Davidsen T.M."/>
            <person name="Wayne K.J."/>
            <person name="Tettelin H."/>
            <person name="Glass J.I."/>
            <person name="Rusch D."/>
            <person name="Podicherti R."/>
            <person name="Tsui H.-C.T."/>
            <person name="Winkler M.E."/>
        </authorList>
    </citation>
    <scope>NUCLEOTIDE SEQUENCE</scope>
</reference>
<feature type="domain" description="Fibronectin type-III" evidence="3">
    <location>
        <begin position="105"/>
        <end position="197"/>
    </location>
</feature>
<dbReference type="Pfam" id="PF00041">
    <property type="entry name" value="fn3"/>
    <property type="match status" value="9"/>
</dbReference>
<dbReference type="InterPro" id="IPR050964">
    <property type="entry name" value="Striated_Muscle_Regulatory"/>
</dbReference>
<feature type="domain" description="Fibronectin type-III" evidence="3">
    <location>
        <begin position="770"/>
        <end position="869"/>
    </location>
</feature>
<dbReference type="CDD" id="cd00063">
    <property type="entry name" value="FN3"/>
    <property type="match status" value="11"/>
</dbReference>
<feature type="domain" description="Fibronectin type-III" evidence="3">
    <location>
        <begin position="1066"/>
        <end position="1163"/>
    </location>
</feature>
<feature type="transmembrane region" description="Helical" evidence="2">
    <location>
        <begin position="1465"/>
        <end position="1482"/>
    </location>
</feature>
<dbReference type="Gene3D" id="2.60.40.10">
    <property type="entry name" value="Immunoglobulins"/>
    <property type="match status" value="12"/>
</dbReference>
<feature type="domain" description="Fibronectin type-III" evidence="3">
    <location>
        <begin position="389"/>
        <end position="483"/>
    </location>
</feature>
<name>A0A381TE74_9ZZZZ</name>
<sequence length="1486" mass="157080">IENAPTLPTPPAAVNATSVSDVAINISWNQPTGDQHTSYKIERSVDDTNWTTIVGSTGNTNTSFSDTGLTGLTTYYYKVSTINASGTSVASPSGNAKTFGAPDAPTSLTATALIAIDIALDWDTPTEDNGAVITGYKIERSTDDINYAVTVADTGNTDTDYTDTDATLVTDTTYYYRVSAINSFGAGALSNVASALAGDKPDQVTGLVITSATTSTLDLDWVAPSDNGYTISGYLIEKSLDGTTFTTLVASNPDLDYTDVSLNTNQLYYYQISAINVFGTGATSAVGNGPPLPTPPATLSLTVVTDVRIDLTWSDPTGVEESGFKIESSLDNSNWSTVVADTGSTALTYSNTGLTPLTDYYYRVSTLNVSGESSASSVETAKTFGVTVAPTNFTALSLTGAQIQLDWEEPTITNGSAVSGYKIERSTDNVSYSVLVSDTGNTDETYTDTGIAGTTYYYRVSAINTYGASPPSNFDSALATDVPAQTTNFTATAQAGNEIDLAWTAPSNGGSAITGYQIERSLDNSAWTDLIANTGNQLVAYTDINLTTDQTYYYRVSAINLVGTGTASLVDSDLAGDVPNQITVITATAQAGSEILIAWTAPAENAYAITVYTVEISTDQTNWSSDGTSATASFTSTGLTNGTTYYYRVTATNALGDSTVSAIVNDKAGDNPAQVTGFTGIALNDTQIKLDWTTPADNSYTITGYKIEQSADNVSWTTIVASTNSSGVTYSVTGLTTVTDYYHRVSAINALGAGNTATAVLTTTMGVPDAITNLAGTAVINPSNILRSDITLTWTAPTANGTPILHYVVQVQAIDGTGTWLTLDSNVTSTSKLHQNVFNDTLFSYRVYAVNAIGTSLVSNTGQVWSLPTTPTGLTSSVFSDTSLGLSWDTLTGMTYKLEHSTDNATWTTEADPATTPYSDTGLTTDTTHYYRVYAVNTSGESSASASVSATTQHHPTPPLNLVLTPAIDLVTINLTWNTPTDTGTHNGDPILNYMVDRSPDGTTWTTLPTNCPQAQDCDLTYYDDGPLATSSTFYYRVLAENSVGSDSTNGYSSVVTYTTPTPPNAPSNLTAIAYGVQNTQIRVSWVAPGDTGTHGIIGYKIERDADNAGFQELVANTNSAGLYITDSSLTVGVEYDYRVYAITSAGMSAQASNADSVKLVDGSATVSASVVGGNTIEITPSVTIASADPLPEVKLINLYMNGAFVASQTPNSQVTTGTTVFPDMYGYPTDTASFYTIVVFTQDPGGNHQSTVTSNTVSATPSDPFSGELDWSEYRVDPNSSVPSTNDYSQSNLALEIQPVGSDVIVKYTPQNTALDVVVKAFSSVQQSLDEVIDTDPESDYYVAVYIDPQFSQYYTTDANDVVIIDCDQDGDAFLALGLVCKENDVPLGYKSDIAFRSLKDPTTPTQLGIEGMGDLFGMPMVMLFVVGIAAVFTGRSAQMGGIILVALISVMIYLGYLPVWQEPALWIIIVMIAAIGIFIGKRWS</sequence>
<keyword evidence="2" id="KW-0812">Transmembrane</keyword>
<feature type="non-terminal residue" evidence="4">
    <location>
        <position position="1"/>
    </location>
</feature>
<dbReference type="SUPFAM" id="SSF49265">
    <property type="entry name" value="Fibronectin type III"/>
    <property type="match status" value="7"/>
</dbReference>
<dbReference type="InterPro" id="IPR003961">
    <property type="entry name" value="FN3_dom"/>
</dbReference>
<evidence type="ECO:0000256" key="2">
    <source>
        <dbReference type="SAM" id="Phobius"/>
    </source>
</evidence>
<feature type="domain" description="Fibronectin type-III" evidence="3">
    <location>
        <begin position="870"/>
        <end position="955"/>
    </location>
</feature>
<organism evidence="4">
    <name type="scientific">marine metagenome</name>
    <dbReference type="NCBI Taxonomy" id="408172"/>
    <lineage>
        <taxon>unclassified sequences</taxon>
        <taxon>metagenomes</taxon>
        <taxon>ecological metagenomes</taxon>
    </lineage>
</organism>
<dbReference type="PANTHER" id="PTHR13817">
    <property type="entry name" value="TITIN"/>
    <property type="match status" value="1"/>
</dbReference>
<feature type="transmembrane region" description="Helical" evidence="2">
    <location>
        <begin position="1417"/>
        <end position="1434"/>
    </location>
</feature>
<protein>
    <recommendedName>
        <fullName evidence="3">Fibronectin type-III domain-containing protein</fullName>
    </recommendedName>
</protein>
<dbReference type="SMART" id="SM00060">
    <property type="entry name" value="FN3"/>
    <property type="match status" value="12"/>
</dbReference>
<dbReference type="PROSITE" id="PS50853">
    <property type="entry name" value="FN3"/>
    <property type="match status" value="12"/>
</dbReference>
<feature type="domain" description="Fibronectin type-III" evidence="3">
    <location>
        <begin position="200"/>
        <end position="294"/>
    </location>
</feature>
<keyword evidence="2" id="KW-0472">Membrane</keyword>
<feature type="domain" description="Fibronectin type-III" evidence="3">
    <location>
        <begin position="581"/>
        <end position="669"/>
    </location>
</feature>
<feature type="domain" description="Fibronectin type-III" evidence="3">
    <location>
        <begin position="958"/>
        <end position="1063"/>
    </location>
</feature>
<proteinExistence type="predicted"/>
<feature type="domain" description="Fibronectin type-III" evidence="3">
    <location>
        <begin position="295"/>
        <end position="386"/>
    </location>
</feature>
<dbReference type="PRINTS" id="PR00014">
    <property type="entry name" value="FNTYPEIII"/>
</dbReference>
<gene>
    <name evidence="4" type="ORF">METZ01_LOCUS67244</name>
</gene>
<evidence type="ECO:0000313" key="4">
    <source>
        <dbReference type="EMBL" id="SVA14390.1"/>
    </source>
</evidence>
<feature type="domain" description="Fibronectin type-III" evidence="3">
    <location>
        <begin position="485"/>
        <end position="578"/>
    </location>
</feature>
<accession>A0A381TE74</accession>